<dbReference type="Proteomes" id="UP001244136">
    <property type="component" value="Chromosome"/>
</dbReference>
<sequence>MRTTVQDPAIILLSDADSQSARNNAYGHLFESFMAQVMHLYGYGSPRVSNLNVTAEGAEVDIELLHEMNQQTAIAECKAYSSPVNIDKLTSFYGELTIRRMTDPGTQGYFIATPRLTSNAQEKAGAICGNDPAFRVVTASDIWDLLISRRQIQPVDMSDTQTSDPAVVVHASGVYAAALQIDPDTKTGSRVLVRATSGSVHREALDLLAEHRYANSLPVVDVFEHATTKSAPAAAPPLIVEVAGSKSDFEYQLPASPRYFVGRRIAINELVDHVTQHPGPFVLNAKSGWGKSSLALKIVDSAAPGIGLVIDSRTAVSGGFIPAVLQRAFVKAQDSGILKLTPDATWATLAGSIKSMGDASWLDKGDARIVVVFDQFENTFRDEALTREFRDLALWNADGKDRVSIGFAWKTDFVDWTESHPFRLRDEIRNCSTVVHLQPFGSQEVDTILGRLEKSLEVKLSREIRQRLREYSQGLPWLLKKLAGHLIREISSGKTQEQLVAEALNVQNLFESDLAALSPAERDALLFVARFAPIEAQEVTERHSGALVQSLLDQRLVVQVGEKLDTYWDTFRDFVVNGRVPIEETYIIRQTPRSVGRLISEVLKRGGDAAVSEISRAWDTSENVVWNLGRELRQFGLAASVPNRIQLIPELRQADDVELELRGRIARVLKRHRAHTVFEDVCERGQGVAQIPEFAKALRAVFPAVEGTTNTWSTYARTFVAWFAYAGLARSINPNTATAAIESSQGTGTLLDGAARRKLRTIFPSSSPGPVIRWMTSELSDGKATPYPASPREREVAGQALALKAVHMGSDENLHAVEGLITDGKLDSVRLLELLRTVPGGQDSLAALEGDPAASPASIGELIAVANDAEWAAGTVLAAGKAFRAWARAAGIQTKRRGKPSRSEEAEALPLA</sequence>
<dbReference type="Gene3D" id="3.40.1350.10">
    <property type="match status" value="1"/>
</dbReference>
<reference evidence="4 5" key="1">
    <citation type="journal article" date="2008" name="Int. J. Syst. Evol. Microbiol.">
        <title>Tessaracoccus flavescens sp. nov., isolated from marine sediment.</title>
        <authorList>
            <person name="Lee D.W."/>
            <person name="Lee S.D."/>
        </authorList>
    </citation>
    <scope>NUCLEOTIDE SEQUENCE [LARGE SCALE GENOMIC DNA]</scope>
    <source>
        <strain evidence="4 5">T21</strain>
    </source>
</reference>
<keyword evidence="4" id="KW-0378">Hydrolase</keyword>
<dbReference type="GO" id="GO:0004519">
    <property type="term" value="F:endonuclease activity"/>
    <property type="evidence" value="ECO:0007669"/>
    <property type="project" value="UniProtKB-KW"/>
</dbReference>
<feature type="domain" description="Novel STAND NTPase 1" evidence="3">
    <location>
        <begin position="256"/>
        <end position="467"/>
    </location>
</feature>
<evidence type="ECO:0000313" key="5">
    <source>
        <dbReference type="Proteomes" id="UP001244136"/>
    </source>
</evidence>
<dbReference type="GO" id="GO:0016787">
    <property type="term" value="F:hydrolase activity"/>
    <property type="evidence" value="ECO:0007669"/>
    <property type="project" value="UniProtKB-KW"/>
</dbReference>
<proteinExistence type="predicted"/>
<dbReference type="InterPro" id="IPR027417">
    <property type="entry name" value="P-loop_NTPase"/>
</dbReference>
<evidence type="ECO:0000259" key="3">
    <source>
        <dbReference type="Pfam" id="PF20703"/>
    </source>
</evidence>
<dbReference type="Pfam" id="PF04471">
    <property type="entry name" value="Mrr_cat"/>
    <property type="match status" value="1"/>
</dbReference>
<keyword evidence="4" id="KW-0255">Endonuclease</keyword>
<dbReference type="InterPro" id="IPR011856">
    <property type="entry name" value="tRNA_endonuc-like_dom_sf"/>
</dbReference>
<keyword evidence="5" id="KW-1185">Reference proteome</keyword>
<organism evidence="4 5">
    <name type="scientific">Tessaracoccus lacteus</name>
    <dbReference type="NCBI Taxonomy" id="3041766"/>
    <lineage>
        <taxon>Bacteria</taxon>
        <taxon>Bacillati</taxon>
        <taxon>Actinomycetota</taxon>
        <taxon>Actinomycetes</taxon>
        <taxon>Propionibacteriales</taxon>
        <taxon>Propionibacteriaceae</taxon>
        <taxon>Tessaracoccus</taxon>
    </lineage>
</organism>
<evidence type="ECO:0000256" key="1">
    <source>
        <dbReference type="SAM" id="MobiDB-lite"/>
    </source>
</evidence>
<feature type="domain" description="Restriction endonuclease type IV Mrr" evidence="2">
    <location>
        <begin position="27"/>
        <end position="126"/>
    </location>
</feature>
<accession>A0ABY8PXT1</accession>
<gene>
    <name evidence="4" type="ORF">QH948_00380</name>
</gene>
<dbReference type="InterPro" id="IPR011335">
    <property type="entry name" value="Restrct_endonuc-II-like"/>
</dbReference>
<dbReference type="InterPro" id="IPR049052">
    <property type="entry name" value="nSTAND1"/>
</dbReference>
<protein>
    <submittedName>
        <fullName evidence="4">Restriction endonuclease</fullName>
        <ecNumber evidence="4">3.1.21.-</ecNumber>
    </submittedName>
</protein>
<dbReference type="Pfam" id="PF20703">
    <property type="entry name" value="nSTAND1"/>
    <property type="match status" value="1"/>
</dbReference>
<dbReference type="RefSeq" id="WP_281145012.1">
    <property type="nucleotide sequence ID" value="NZ_CP123967.1"/>
</dbReference>
<dbReference type="SUPFAM" id="SSF52980">
    <property type="entry name" value="Restriction endonuclease-like"/>
    <property type="match status" value="1"/>
</dbReference>
<dbReference type="EMBL" id="CP123967">
    <property type="protein sequence ID" value="WGT47279.1"/>
    <property type="molecule type" value="Genomic_DNA"/>
</dbReference>
<name>A0ABY8PXT1_9ACTN</name>
<dbReference type="EC" id="3.1.21.-" evidence="4"/>
<evidence type="ECO:0000259" key="2">
    <source>
        <dbReference type="Pfam" id="PF04471"/>
    </source>
</evidence>
<keyword evidence="4" id="KW-0540">Nuclease</keyword>
<dbReference type="InterPro" id="IPR007560">
    <property type="entry name" value="Restrct_endonuc_IV_Mrr"/>
</dbReference>
<evidence type="ECO:0000313" key="4">
    <source>
        <dbReference type="EMBL" id="WGT47279.1"/>
    </source>
</evidence>
<feature type="region of interest" description="Disordered" evidence="1">
    <location>
        <begin position="893"/>
        <end position="912"/>
    </location>
</feature>
<dbReference type="SUPFAM" id="SSF52540">
    <property type="entry name" value="P-loop containing nucleoside triphosphate hydrolases"/>
    <property type="match status" value="1"/>
</dbReference>